<feature type="transmembrane region" description="Helical" evidence="1">
    <location>
        <begin position="12"/>
        <end position="32"/>
    </location>
</feature>
<keyword evidence="1" id="KW-0812">Transmembrane</keyword>
<organism evidence="2 3">
    <name type="scientific">Shewanella corallii</name>
    <dbReference type="NCBI Taxonomy" id="560080"/>
    <lineage>
        <taxon>Bacteria</taxon>
        <taxon>Pseudomonadati</taxon>
        <taxon>Pseudomonadota</taxon>
        <taxon>Gammaproteobacteria</taxon>
        <taxon>Alteromonadales</taxon>
        <taxon>Shewanellaceae</taxon>
        <taxon>Shewanella</taxon>
    </lineage>
</organism>
<dbReference type="EMBL" id="JAKIKT010000002">
    <property type="protein sequence ID" value="MCL2913861.1"/>
    <property type="molecule type" value="Genomic_DNA"/>
</dbReference>
<keyword evidence="1" id="KW-1133">Transmembrane helix</keyword>
<keyword evidence="3" id="KW-1185">Reference proteome</keyword>
<dbReference type="Proteomes" id="UP001202831">
    <property type="component" value="Unassembled WGS sequence"/>
</dbReference>
<keyword evidence="1" id="KW-0472">Membrane</keyword>
<evidence type="ECO:0000313" key="2">
    <source>
        <dbReference type="EMBL" id="MCL2913861.1"/>
    </source>
</evidence>
<evidence type="ECO:0000313" key="3">
    <source>
        <dbReference type="Proteomes" id="UP001202831"/>
    </source>
</evidence>
<dbReference type="RefSeq" id="WP_115136235.1">
    <property type="nucleotide sequence ID" value="NZ_JAKIKT010000002.1"/>
</dbReference>
<comment type="caution">
    <text evidence="2">The sequence shown here is derived from an EMBL/GenBank/DDBJ whole genome shotgun (WGS) entry which is preliminary data.</text>
</comment>
<gene>
    <name evidence="2" type="ORF">L2725_08650</name>
</gene>
<reference evidence="2 3" key="1">
    <citation type="submission" date="2022-01" db="EMBL/GenBank/DDBJ databases">
        <title>Whole genome-based taxonomy of the Shewanellaceae.</title>
        <authorList>
            <person name="Martin-Rodriguez A.J."/>
        </authorList>
    </citation>
    <scope>NUCLEOTIDE SEQUENCE [LARGE SCALE GENOMIC DNA]</scope>
    <source>
        <strain evidence="2 3">DSM 21332</strain>
    </source>
</reference>
<name>A0ABT0N7M4_9GAMM</name>
<protein>
    <submittedName>
        <fullName evidence="2">Uncharacterized protein</fullName>
    </submittedName>
</protein>
<sequence>MKIKLFHKTTGQASVEYLVICAALLAALLWPWEGDTSPIEMCVQALIDWYEAFSYHKSLSILPG</sequence>
<proteinExistence type="predicted"/>
<evidence type="ECO:0000256" key="1">
    <source>
        <dbReference type="SAM" id="Phobius"/>
    </source>
</evidence>
<accession>A0ABT0N7M4</accession>